<dbReference type="OrthoDB" id="7363114at2"/>
<dbReference type="Gene3D" id="3.40.1410.10">
    <property type="entry name" value="Chorismate lyase-like"/>
    <property type="match status" value="1"/>
</dbReference>
<keyword evidence="2" id="KW-0238">DNA-binding</keyword>
<dbReference type="EMBL" id="NEVM01000002">
    <property type="protein sequence ID" value="OZI34940.1"/>
    <property type="molecule type" value="Genomic_DNA"/>
</dbReference>
<sequence length="332" mass="36118">MRPLPRPSGPVPGHVSGHFSGRVIASLASSSCLLLGGVPVICLFCLLFSKRCSCLLSGHSNVRTGESTVRFRPSSTREKMSISSGSSPRQSRYAVIASAIAADIESGRYPVGETLPAEAELMRQFGVSRHTVREALRELKGRGLVSSHSGIGTRVRASSGDQRFIHGVSTIQDLLQVVEATYLRVIETRELVADEAWAALLRCSPGQHWTEVATLRMVRGKPVPIALVYAYIPPMYSAVVEDIEASTQPVFSMIEQRYGVRVVEIRQEVTAVTLDETQAQLLQLAAGASALKIVRHHLDAQDRVSQASIGIYPTERSSYVTSFRVQRGLAHG</sequence>
<dbReference type="PANTHER" id="PTHR44846:SF1">
    <property type="entry name" value="MANNOSYL-D-GLYCERATE TRANSPORT_METABOLISM SYSTEM REPRESSOR MNGR-RELATED"/>
    <property type="match status" value="1"/>
</dbReference>
<evidence type="ECO:0000256" key="3">
    <source>
        <dbReference type="ARBA" id="ARBA00023163"/>
    </source>
</evidence>
<accession>A0A261SDR5</accession>
<feature type="domain" description="HTH gntR-type" evidence="4">
    <location>
        <begin position="90"/>
        <end position="158"/>
    </location>
</feature>
<dbReference type="InterPro" id="IPR036388">
    <property type="entry name" value="WH-like_DNA-bd_sf"/>
</dbReference>
<dbReference type="PANTHER" id="PTHR44846">
    <property type="entry name" value="MANNOSYL-D-GLYCERATE TRANSPORT/METABOLISM SYSTEM REPRESSOR MNGR-RELATED"/>
    <property type="match status" value="1"/>
</dbReference>
<dbReference type="AlphaFoldDB" id="A0A261SDR5"/>
<dbReference type="PRINTS" id="PR00035">
    <property type="entry name" value="HTHGNTR"/>
</dbReference>
<evidence type="ECO:0000313" key="5">
    <source>
        <dbReference type="EMBL" id="OZI34940.1"/>
    </source>
</evidence>
<dbReference type="Gene3D" id="1.10.10.10">
    <property type="entry name" value="Winged helix-like DNA-binding domain superfamily/Winged helix DNA-binding domain"/>
    <property type="match status" value="1"/>
</dbReference>
<dbReference type="InterPro" id="IPR050679">
    <property type="entry name" value="Bact_HTH_transcr_reg"/>
</dbReference>
<dbReference type="InterPro" id="IPR036390">
    <property type="entry name" value="WH_DNA-bd_sf"/>
</dbReference>
<dbReference type="Pfam" id="PF07702">
    <property type="entry name" value="UTRA"/>
    <property type="match status" value="1"/>
</dbReference>
<dbReference type="InterPro" id="IPR000524">
    <property type="entry name" value="Tscrpt_reg_HTH_GntR"/>
</dbReference>
<dbReference type="SUPFAM" id="SSF46785">
    <property type="entry name" value="Winged helix' DNA-binding domain"/>
    <property type="match status" value="1"/>
</dbReference>
<keyword evidence="6" id="KW-1185">Reference proteome</keyword>
<dbReference type="InterPro" id="IPR011663">
    <property type="entry name" value="UTRA"/>
</dbReference>
<evidence type="ECO:0000256" key="1">
    <source>
        <dbReference type="ARBA" id="ARBA00023015"/>
    </source>
</evidence>
<evidence type="ECO:0000313" key="6">
    <source>
        <dbReference type="Proteomes" id="UP000216020"/>
    </source>
</evidence>
<comment type="caution">
    <text evidence="5">The sequence shown here is derived from an EMBL/GenBank/DDBJ whole genome shotgun (WGS) entry which is preliminary data.</text>
</comment>
<name>A0A261SDR5_9BORD</name>
<dbReference type="SMART" id="SM00345">
    <property type="entry name" value="HTH_GNTR"/>
    <property type="match status" value="1"/>
</dbReference>
<proteinExistence type="predicted"/>
<dbReference type="InterPro" id="IPR028978">
    <property type="entry name" value="Chorismate_lyase_/UTRA_dom_sf"/>
</dbReference>
<dbReference type="PROSITE" id="PS50949">
    <property type="entry name" value="HTH_GNTR"/>
    <property type="match status" value="1"/>
</dbReference>
<protein>
    <recommendedName>
        <fullName evidence="4">HTH gntR-type domain-containing protein</fullName>
    </recommendedName>
</protein>
<dbReference type="SMART" id="SM00866">
    <property type="entry name" value="UTRA"/>
    <property type="match status" value="1"/>
</dbReference>
<evidence type="ECO:0000256" key="2">
    <source>
        <dbReference type="ARBA" id="ARBA00023125"/>
    </source>
</evidence>
<dbReference type="GO" id="GO:0003677">
    <property type="term" value="F:DNA binding"/>
    <property type="evidence" value="ECO:0007669"/>
    <property type="project" value="UniProtKB-KW"/>
</dbReference>
<dbReference type="Proteomes" id="UP000216020">
    <property type="component" value="Unassembled WGS sequence"/>
</dbReference>
<dbReference type="GO" id="GO:0003700">
    <property type="term" value="F:DNA-binding transcription factor activity"/>
    <property type="evidence" value="ECO:0007669"/>
    <property type="project" value="InterPro"/>
</dbReference>
<keyword evidence="3" id="KW-0804">Transcription</keyword>
<organism evidence="5 6">
    <name type="scientific">Bordetella genomosp. 10</name>
    <dbReference type="NCBI Taxonomy" id="1416804"/>
    <lineage>
        <taxon>Bacteria</taxon>
        <taxon>Pseudomonadati</taxon>
        <taxon>Pseudomonadota</taxon>
        <taxon>Betaproteobacteria</taxon>
        <taxon>Burkholderiales</taxon>
        <taxon>Alcaligenaceae</taxon>
        <taxon>Bordetella</taxon>
    </lineage>
</organism>
<gene>
    <name evidence="5" type="ORF">CAL29_15940</name>
</gene>
<dbReference type="GO" id="GO:0045892">
    <property type="term" value="P:negative regulation of DNA-templated transcription"/>
    <property type="evidence" value="ECO:0007669"/>
    <property type="project" value="TreeGrafter"/>
</dbReference>
<dbReference type="Pfam" id="PF00392">
    <property type="entry name" value="GntR"/>
    <property type="match status" value="1"/>
</dbReference>
<dbReference type="CDD" id="cd07377">
    <property type="entry name" value="WHTH_GntR"/>
    <property type="match status" value="1"/>
</dbReference>
<reference evidence="6" key="1">
    <citation type="submission" date="2017-05" db="EMBL/GenBank/DDBJ databases">
        <title>Complete and WGS of Bordetella genogroups.</title>
        <authorList>
            <person name="Spilker T."/>
            <person name="Lipuma J."/>
        </authorList>
    </citation>
    <scope>NUCLEOTIDE SEQUENCE [LARGE SCALE GENOMIC DNA]</scope>
    <source>
        <strain evidence="6">AU16122</strain>
    </source>
</reference>
<evidence type="ECO:0000259" key="4">
    <source>
        <dbReference type="PROSITE" id="PS50949"/>
    </source>
</evidence>
<dbReference type="SUPFAM" id="SSF64288">
    <property type="entry name" value="Chorismate lyase-like"/>
    <property type="match status" value="1"/>
</dbReference>
<keyword evidence="1" id="KW-0805">Transcription regulation</keyword>